<comment type="catalytic activity">
    <reaction evidence="10">
        <text>Endonucleolytic cleavage of RNA, removing extra 3' nucleotides from tRNA precursor, generating 3' termini of tRNAs. A 3'-hydroxy group is left at the tRNA terminus and a 5'-phosphoryl group is left at the trailer molecule.</text>
        <dbReference type="EC" id="3.1.26.11"/>
    </reaction>
</comment>
<keyword evidence="5 10" id="KW-0479">Metal-binding</keyword>
<dbReference type="KEGG" id="bcoh:BC6307_14420"/>
<dbReference type="HAMAP" id="MF_01818">
    <property type="entry name" value="RNase_Z_BN"/>
    <property type="match status" value="1"/>
</dbReference>
<dbReference type="Proteomes" id="UP000215224">
    <property type="component" value="Chromosome"/>
</dbReference>
<evidence type="ECO:0000256" key="6">
    <source>
        <dbReference type="ARBA" id="ARBA00022759"/>
    </source>
</evidence>
<feature type="binding site" evidence="10">
    <location>
        <position position="270"/>
    </location>
    <ligand>
        <name>Zn(2+)</name>
        <dbReference type="ChEBI" id="CHEBI:29105"/>
        <label>2</label>
        <note>catalytic</note>
    </ligand>
</feature>
<keyword evidence="3 10" id="KW-0819">tRNA processing</keyword>
<proteinExistence type="inferred from homology"/>
<dbReference type="GO" id="GO:0042781">
    <property type="term" value="F:3'-tRNA processing endoribonuclease activity"/>
    <property type="evidence" value="ECO:0007669"/>
    <property type="project" value="UniProtKB-UniRule"/>
</dbReference>
<keyword evidence="12" id="KW-1185">Reference proteome</keyword>
<dbReference type="Pfam" id="PF23023">
    <property type="entry name" value="Anti-Pycsar_Apyc1"/>
    <property type="match status" value="1"/>
</dbReference>
<feature type="binding site" evidence="10">
    <location>
        <position position="67"/>
    </location>
    <ligand>
        <name>Zn(2+)</name>
        <dbReference type="ChEBI" id="CHEBI:29105"/>
        <label>2</label>
        <note>catalytic</note>
    </ligand>
</feature>
<evidence type="ECO:0000313" key="12">
    <source>
        <dbReference type="Proteomes" id="UP000215224"/>
    </source>
</evidence>
<organism evidence="11 12">
    <name type="scientific">Sutcliffiella cohnii</name>
    <dbReference type="NCBI Taxonomy" id="33932"/>
    <lineage>
        <taxon>Bacteria</taxon>
        <taxon>Bacillati</taxon>
        <taxon>Bacillota</taxon>
        <taxon>Bacilli</taxon>
        <taxon>Bacillales</taxon>
        <taxon>Bacillaceae</taxon>
        <taxon>Sutcliffiella</taxon>
    </lineage>
</organism>
<dbReference type="GO" id="GO:0008270">
    <property type="term" value="F:zinc ion binding"/>
    <property type="evidence" value="ECO:0007669"/>
    <property type="project" value="UniProtKB-UniRule"/>
</dbReference>
<protein>
    <recommendedName>
        <fullName evidence="2 10">Ribonuclease Z</fullName>
        <shortName evidence="10">RNase Z</shortName>
        <ecNumber evidence="2 10">3.1.26.11</ecNumber>
    </recommendedName>
    <alternativeName>
        <fullName evidence="10">tRNA 3 endonuclease</fullName>
    </alternativeName>
    <alternativeName>
        <fullName evidence="10">tRNase Z</fullName>
    </alternativeName>
</protein>
<comment type="similarity">
    <text evidence="10">Belongs to the RNase Z family.</text>
</comment>
<evidence type="ECO:0000256" key="1">
    <source>
        <dbReference type="ARBA" id="ARBA00011738"/>
    </source>
</evidence>
<reference evidence="11 12" key="1">
    <citation type="submission" date="2016-12" db="EMBL/GenBank/DDBJ databases">
        <title>The whole genome sequencing and assembly of Bacillus cohnii DSM 6307T strain.</title>
        <authorList>
            <person name="Lee Y.-J."/>
            <person name="Yi H."/>
            <person name="Bahn Y.-S."/>
            <person name="Kim J.F."/>
            <person name="Lee D.-W."/>
        </authorList>
    </citation>
    <scope>NUCLEOTIDE SEQUENCE [LARGE SCALE GENOMIC DNA]</scope>
    <source>
        <strain evidence="11 12">DSM 6307</strain>
    </source>
</reference>
<evidence type="ECO:0000256" key="3">
    <source>
        <dbReference type="ARBA" id="ARBA00022694"/>
    </source>
</evidence>
<feature type="binding site" evidence="10">
    <location>
        <position position="212"/>
    </location>
    <ligand>
        <name>Zn(2+)</name>
        <dbReference type="ChEBI" id="CHEBI:29105"/>
        <label>1</label>
        <note>catalytic</note>
    </ligand>
</feature>
<evidence type="ECO:0000256" key="4">
    <source>
        <dbReference type="ARBA" id="ARBA00022722"/>
    </source>
</evidence>
<feature type="binding site" evidence="10">
    <location>
        <position position="63"/>
    </location>
    <ligand>
        <name>Zn(2+)</name>
        <dbReference type="ChEBI" id="CHEBI:29105"/>
        <label>1</label>
        <note>catalytic</note>
    </ligand>
</feature>
<dbReference type="EMBL" id="CP018866">
    <property type="protein sequence ID" value="AST92401.1"/>
    <property type="molecule type" value="Genomic_DNA"/>
</dbReference>
<dbReference type="STRING" id="1314751.GCA_001591425_01056"/>
<dbReference type="PANTHER" id="PTHR46018">
    <property type="entry name" value="ZINC PHOSPHODIESTERASE ELAC PROTEIN 1"/>
    <property type="match status" value="1"/>
</dbReference>
<sequence length="306" mass="33891">MKITFLGTGSGVPAKHRNVSSLALHLMNKEGAIWLFDCGEATQHQILHTSIKPRKIEKIFISHLHGDHIFGLPGLLGSRSFQGGESPLHIYGPTGTKEYVDTSLRISGTHLKYDLTIQEFSSDCLLLEGSEFTVQIAELIHGIPSYGFRIMQKDFPAPLLMNRIKEANIKAGPILGEIKAGKVVTLPDGRIVNGKDFLGEPKKGKIVTILGDTRFTDKAISLAQYANTLVHEATFAKEDELLAHEYFHSTTEQAATVAKEANVEQLLLNHISSRYQKEAVQQLELEAREIFPSTYIVEDLSSFDIP</sequence>
<keyword evidence="8 10" id="KW-0862">Zinc</keyword>
<evidence type="ECO:0000256" key="5">
    <source>
        <dbReference type="ARBA" id="ARBA00022723"/>
    </source>
</evidence>
<accession>A0A223KSC6</accession>
<evidence type="ECO:0000256" key="8">
    <source>
        <dbReference type="ARBA" id="ARBA00022833"/>
    </source>
</evidence>
<keyword evidence="4 10" id="KW-0540">Nuclease</keyword>
<evidence type="ECO:0000256" key="9">
    <source>
        <dbReference type="ARBA" id="ARBA00057812"/>
    </source>
</evidence>
<comment type="subunit">
    <text evidence="1 10">Homodimer.</text>
</comment>
<dbReference type="CDD" id="cd07717">
    <property type="entry name" value="RNaseZ_ZiPD-like_MBL-fold"/>
    <property type="match status" value="1"/>
</dbReference>
<feature type="active site" description="Proton acceptor" evidence="10">
    <location>
        <position position="67"/>
    </location>
</feature>
<feature type="binding site" evidence="10">
    <location>
        <position position="68"/>
    </location>
    <ligand>
        <name>Zn(2+)</name>
        <dbReference type="ChEBI" id="CHEBI:29105"/>
        <label>2</label>
        <note>catalytic</note>
    </ligand>
</feature>
<dbReference type="NCBIfam" id="TIGR02651">
    <property type="entry name" value="RNase_Z"/>
    <property type="match status" value="1"/>
</dbReference>
<dbReference type="AlphaFoldDB" id="A0A223KSC6"/>
<dbReference type="InterPro" id="IPR013471">
    <property type="entry name" value="RNase_Z/BN"/>
</dbReference>
<evidence type="ECO:0000313" key="11">
    <source>
        <dbReference type="EMBL" id="AST92401.1"/>
    </source>
</evidence>
<feature type="binding site" evidence="10">
    <location>
        <position position="141"/>
    </location>
    <ligand>
        <name>Zn(2+)</name>
        <dbReference type="ChEBI" id="CHEBI:29105"/>
        <label>1</label>
        <note>catalytic</note>
    </ligand>
</feature>
<keyword evidence="6 10" id="KW-0255">Endonuclease</keyword>
<keyword evidence="7 10" id="KW-0378">Hydrolase</keyword>
<dbReference type="PANTHER" id="PTHR46018:SF2">
    <property type="entry name" value="ZINC PHOSPHODIESTERASE ELAC PROTEIN 1"/>
    <property type="match status" value="1"/>
</dbReference>
<dbReference type="EC" id="3.1.26.11" evidence="2 10"/>
<dbReference type="NCBIfam" id="NF000801">
    <property type="entry name" value="PRK00055.1-3"/>
    <property type="match status" value="1"/>
</dbReference>
<feature type="binding site" evidence="10">
    <location>
        <position position="212"/>
    </location>
    <ligand>
        <name>Zn(2+)</name>
        <dbReference type="ChEBI" id="CHEBI:29105"/>
        <label>2</label>
        <note>catalytic</note>
    </ligand>
</feature>
<dbReference type="SUPFAM" id="SSF56281">
    <property type="entry name" value="Metallo-hydrolase/oxidoreductase"/>
    <property type="match status" value="1"/>
</dbReference>
<dbReference type="FunFam" id="3.60.15.10:FF:000002">
    <property type="entry name" value="Ribonuclease Z"/>
    <property type="match status" value="1"/>
</dbReference>
<name>A0A223KSC6_9BACI</name>
<dbReference type="GO" id="GO:0042802">
    <property type="term" value="F:identical protein binding"/>
    <property type="evidence" value="ECO:0007669"/>
    <property type="project" value="UniProtKB-ARBA"/>
</dbReference>
<evidence type="ECO:0000256" key="2">
    <source>
        <dbReference type="ARBA" id="ARBA00012477"/>
    </source>
</evidence>
<evidence type="ECO:0000256" key="10">
    <source>
        <dbReference type="HAMAP-Rule" id="MF_01818"/>
    </source>
</evidence>
<comment type="function">
    <text evidence="9 10">Zinc phosphodiesterase, which displays some tRNA 3'-processing endonuclease activity. Probably involved in tRNA maturation, by removing a 3'-trailer from precursor tRNA.</text>
</comment>
<dbReference type="InterPro" id="IPR036866">
    <property type="entry name" value="RibonucZ/Hydroxyglut_hydro"/>
</dbReference>
<dbReference type="Gene3D" id="3.60.15.10">
    <property type="entry name" value="Ribonuclease Z/Hydroxyacylglutathione hydrolase-like"/>
    <property type="match status" value="1"/>
</dbReference>
<evidence type="ECO:0000256" key="7">
    <source>
        <dbReference type="ARBA" id="ARBA00022801"/>
    </source>
</evidence>
<gene>
    <name evidence="10" type="primary">rnz</name>
    <name evidence="11" type="ORF">BC6307_14420</name>
</gene>
<dbReference type="RefSeq" id="WP_066413060.1">
    <property type="nucleotide sequence ID" value="NZ_CP018866.1"/>
</dbReference>
<comment type="cofactor">
    <cofactor evidence="10">
        <name>Zn(2+)</name>
        <dbReference type="ChEBI" id="CHEBI:29105"/>
    </cofactor>
    <text evidence="10">Binds 2 Zn(2+) ions.</text>
</comment>
<feature type="binding site" evidence="10">
    <location>
        <position position="65"/>
    </location>
    <ligand>
        <name>Zn(2+)</name>
        <dbReference type="ChEBI" id="CHEBI:29105"/>
        <label>1</label>
        <note>catalytic</note>
    </ligand>
</feature>